<evidence type="ECO:0000256" key="2">
    <source>
        <dbReference type="ARBA" id="ARBA00005369"/>
    </source>
</evidence>
<dbReference type="Proteomes" id="UP001165135">
    <property type="component" value="Unassembled WGS sequence"/>
</dbReference>
<dbReference type="Gene3D" id="3.40.50.150">
    <property type="entry name" value="Vaccinia Virus protein VP39"/>
    <property type="match status" value="1"/>
</dbReference>
<reference evidence="12" key="1">
    <citation type="submission" date="2023-03" db="EMBL/GenBank/DDBJ databases">
        <title>Actinoallomurus iriomotensis NBRC 103681.</title>
        <authorList>
            <person name="Ichikawa N."/>
            <person name="Sato H."/>
            <person name="Tonouchi N."/>
        </authorList>
    </citation>
    <scope>NUCLEOTIDE SEQUENCE</scope>
    <source>
        <strain evidence="12">NBRC 103681</strain>
    </source>
</reference>
<evidence type="ECO:0000256" key="10">
    <source>
        <dbReference type="ARBA" id="ARBA00031323"/>
    </source>
</evidence>
<dbReference type="AlphaFoldDB" id="A0A9W6RCN3"/>
<evidence type="ECO:0000256" key="8">
    <source>
        <dbReference type="ARBA" id="ARBA00022691"/>
    </source>
</evidence>
<evidence type="ECO:0000313" key="12">
    <source>
        <dbReference type="EMBL" id="GLY73368.1"/>
    </source>
</evidence>
<proteinExistence type="inferred from homology"/>
<keyword evidence="8" id="KW-0949">S-adenosyl-L-methionine</keyword>
<evidence type="ECO:0000256" key="4">
    <source>
        <dbReference type="ARBA" id="ARBA00013346"/>
    </source>
</evidence>
<evidence type="ECO:0000313" key="13">
    <source>
        <dbReference type="Proteomes" id="UP001165135"/>
    </source>
</evidence>
<comment type="similarity">
    <text evidence="2">Belongs to the methyltransferase superfamily. L-isoaspartyl/D-aspartyl protein methyltransferase family.</text>
</comment>
<dbReference type="PANTHER" id="PTHR11579:SF0">
    <property type="entry name" value="PROTEIN-L-ISOASPARTATE(D-ASPARTATE) O-METHYLTRANSFERASE"/>
    <property type="match status" value="1"/>
</dbReference>
<comment type="caution">
    <text evidence="12">The sequence shown here is derived from an EMBL/GenBank/DDBJ whole genome shotgun (WGS) entry which is preliminary data.</text>
</comment>
<keyword evidence="6" id="KW-0489">Methyltransferase</keyword>
<accession>A0A9W6RCN3</accession>
<dbReference type="SUPFAM" id="SSF53335">
    <property type="entry name" value="S-adenosyl-L-methionine-dependent methyltransferases"/>
    <property type="match status" value="1"/>
</dbReference>
<dbReference type="InterPro" id="IPR000682">
    <property type="entry name" value="PCMT"/>
</dbReference>
<protein>
    <recommendedName>
        <fullName evidence="4">Protein-L-isoaspartate O-methyltransferase</fullName>
        <ecNumber evidence="3">2.1.1.77</ecNumber>
    </recommendedName>
    <alternativeName>
        <fullName evidence="11">L-isoaspartyl protein carboxyl methyltransferase</fullName>
    </alternativeName>
    <alternativeName>
        <fullName evidence="9">Protein L-isoaspartyl methyltransferase</fullName>
    </alternativeName>
    <alternativeName>
        <fullName evidence="10">Protein-beta-aspartate methyltransferase</fullName>
    </alternativeName>
</protein>
<dbReference type="Pfam" id="PF01135">
    <property type="entry name" value="PCMT"/>
    <property type="match status" value="1"/>
</dbReference>
<evidence type="ECO:0000256" key="9">
    <source>
        <dbReference type="ARBA" id="ARBA00030757"/>
    </source>
</evidence>
<dbReference type="GO" id="GO:0005737">
    <property type="term" value="C:cytoplasm"/>
    <property type="evidence" value="ECO:0007669"/>
    <property type="project" value="UniProtKB-SubCell"/>
</dbReference>
<dbReference type="EC" id="2.1.1.77" evidence="3"/>
<dbReference type="GO" id="GO:0004719">
    <property type="term" value="F:protein-L-isoaspartate (D-aspartate) O-methyltransferase activity"/>
    <property type="evidence" value="ECO:0007669"/>
    <property type="project" value="UniProtKB-EC"/>
</dbReference>
<evidence type="ECO:0000256" key="1">
    <source>
        <dbReference type="ARBA" id="ARBA00004496"/>
    </source>
</evidence>
<comment type="subcellular location">
    <subcellularLocation>
        <location evidence="1">Cytoplasm</location>
    </subcellularLocation>
</comment>
<dbReference type="GO" id="GO:0032259">
    <property type="term" value="P:methylation"/>
    <property type="evidence" value="ECO:0007669"/>
    <property type="project" value="UniProtKB-KW"/>
</dbReference>
<sequence>MIPDDLTARIDRLCDRLAADGDLLDPGWRAAFHAVPRHLFVPERAWAAPNGPGPGFVIDRTADPGTWWDAVYSDAAIITQRSDGTADVADPGEPSSSCSAPGTVAEFLSHLAPEDHNRILEVGTGTGWTAALLSYRVGAGNVTSVDIDPAVSESAAKNLSGTAHAPRLFVGDGTLGLPESAPFDRVHVAAGVTGIPYAWVEQTRPGGVIVLPFAPGWGFGWLARLHVVGDGTAVGAFPGFAGYMPLRGQRVPWRSLSGLPQDGLAESATRLDPRRLRADSAADLFLAAAVPGVRTYLFHGEGAEADECTLWLVEAGDRGAWASVDYAPGRREFLVQQQGARRLWDEAERAYLRWLGMGRPTHDRFGLTVTPDAQHVWIDHPGIHAA</sequence>
<evidence type="ECO:0000256" key="11">
    <source>
        <dbReference type="ARBA" id="ARBA00031350"/>
    </source>
</evidence>
<evidence type="ECO:0000256" key="3">
    <source>
        <dbReference type="ARBA" id="ARBA00011890"/>
    </source>
</evidence>
<dbReference type="InterPro" id="IPR029063">
    <property type="entry name" value="SAM-dependent_MTases_sf"/>
</dbReference>
<evidence type="ECO:0000256" key="7">
    <source>
        <dbReference type="ARBA" id="ARBA00022679"/>
    </source>
</evidence>
<evidence type="ECO:0000256" key="6">
    <source>
        <dbReference type="ARBA" id="ARBA00022603"/>
    </source>
</evidence>
<keyword evidence="5" id="KW-0963">Cytoplasm</keyword>
<gene>
    <name evidence="12" type="primary">pcm</name>
    <name evidence="12" type="ORF">Airi01_016350</name>
</gene>
<dbReference type="EMBL" id="BSTJ01000001">
    <property type="protein sequence ID" value="GLY73368.1"/>
    <property type="molecule type" value="Genomic_DNA"/>
</dbReference>
<evidence type="ECO:0000256" key="5">
    <source>
        <dbReference type="ARBA" id="ARBA00022490"/>
    </source>
</evidence>
<name>A0A9W6RCN3_9ACTN</name>
<dbReference type="PANTHER" id="PTHR11579">
    <property type="entry name" value="PROTEIN-L-ISOASPARTATE O-METHYLTRANSFERASE"/>
    <property type="match status" value="1"/>
</dbReference>
<keyword evidence="7" id="KW-0808">Transferase</keyword>
<dbReference type="CDD" id="cd02440">
    <property type="entry name" value="AdoMet_MTases"/>
    <property type="match status" value="1"/>
</dbReference>
<organism evidence="12 13">
    <name type="scientific">Actinoallomurus iriomotensis</name>
    <dbReference type="NCBI Taxonomy" id="478107"/>
    <lineage>
        <taxon>Bacteria</taxon>
        <taxon>Bacillati</taxon>
        <taxon>Actinomycetota</taxon>
        <taxon>Actinomycetes</taxon>
        <taxon>Streptosporangiales</taxon>
        <taxon>Thermomonosporaceae</taxon>
        <taxon>Actinoallomurus</taxon>
    </lineage>
</organism>
<dbReference type="RefSeq" id="WP_285618658.1">
    <property type="nucleotide sequence ID" value="NZ_BSTJ01000001.1"/>
</dbReference>